<organism evidence="7 8">
    <name type="scientific">Paraconiothyrium brasiliense</name>
    <dbReference type="NCBI Taxonomy" id="300254"/>
    <lineage>
        <taxon>Eukaryota</taxon>
        <taxon>Fungi</taxon>
        <taxon>Dikarya</taxon>
        <taxon>Ascomycota</taxon>
        <taxon>Pezizomycotina</taxon>
        <taxon>Dothideomycetes</taxon>
        <taxon>Pleosporomycetidae</taxon>
        <taxon>Pleosporales</taxon>
        <taxon>Massarineae</taxon>
        <taxon>Didymosphaeriaceae</taxon>
        <taxon>Paraconiothyrium</taxon>
    </lineage>
</organism>
<sequence length="384" mass="41722">MSSRLPATHRALVLTDKSTPLAVKTIPTPTPIHGSAVVEVLSAGVLSYHREIYNGSESHARYSLPTPLVTGMSAIGHIVALGPDATTLQPGQLVFVDCMIRARDDPDTAFLLAIHDSGTPGSQKLARDVWRDGTFAEYVRVPLENCIPLDEKRLCGELKYSVTDLTYMDYLMVPYGGLRDIGLEPGETVVVAPATGGYGGAAVMVAVAMGARVIAMGRNEAELGRLKKVVLSGSPSASIETLKMTGDEMIDAENLKAFGTIDAGIDFTPPQGTSSSHLRSVVRVIRKGGRISLMGLNSNPMVPWSVVSRNISFKGKLMYEREDMIQFVKMLERGRFPRTGDFVETKEFRLEEWEAALDMAAEHMGIGKRVVFSPKLRLDNTSIV</sequence>
<evidence type="ECO:0000313" key="7">
    <source>
        <dbReference type="EMBL" id="KAL1607971.1"/>
    </source>
</evidence>
<dbReference type="InterPro" id="IPR036291">
    <property type="entry name" value="NAD(P)-bd_dom_sf"/>
</dbReference>
<keyword evidence="5" id="KW-0560">Oxidoreductase</keyword>
<dbReference type="EMBL" id="JAKJXO020000003">
    <property type="protein sequence ID" value="KAL1607971.1"/>
    <property type="molecule type" value="Genomic_DNA"/>
</dbReference>
<dbReference type="Pfam" id="PF08240">
    <property type="entry name" value="ADH_N"/>
    <property type="match status" value="1"/>
</dbReference>
<comment type="similarity">
    <text evidence="2">Belongs to the zinc-containing alcohol dehydrogenase family.</text>
</comment>
<evidence type="ECO:0000259" key="6">
    <source>
        <dbReference type="SMART" id="SM00829"/>
    </source>
</evidence>
<evidence type="ECO:0000313" key="8">
    <source>
        <dbReference type="Proteomes" id="UP001521785"/>
    </source>
</evidence>
<comment type="cofactor">
    <cofactor evidence="1">
        <name>Zn(2+)</name>
        <dbReference type="ChEBI" id="CHEBI:29105"/>
    </cofactor>
</comment>
<dbReference type="Proteomes" id="UP001521785">
    <property type="component" value="Unassembled WGS sequence"/>
</dbReference>
<accession>A0ABR3RU61</accession>
<gene>
    <name evidence="7" type="ORF">SLS60_002910</name>
</gene>
<keyword evidence="4" id="KW-0862">Zinc</keyword>
<evidence type="ECO:0000256" key="1">
    <source>
        <dbReference type="ARBA" id="ARBA00001947"/>
    </source>
</evidence>
<dbReference type="InterPro" id="IPR013149">
    <property type="entry name" value="ADH-like_C"/>
</dbReference>
<keyword evidence="3" id="KW-0479">Metal-binding</keyword>
<dbReference type="InterPro" id="IPR011032">
    <property type="entry name" value="GroES-like_sf"/>
</dbReference>
<protein>
    <recommendedName>
        <fullName evidence="6">Enoyl reductase (ER) domain-containing protein</fullName>
    </recommendedName>
</protein>
<evidence type="ECO:0000256" key="5">
    <source>
        <dbReference type="ARBA" id="ARBA00023002"/>
    </source>
</evidence>
<dbReference type="SUPFAM" id="SSF50129">
    <property type="entry name" value="GroES-like"/>
    <property type="match status" value="1"/>
</dbReference>
<evidence type="ECO:0000256" key="2">
    <source>
        <dbReference type="ARBA" id="ARBA00008072"/>
    </source>
</evidence>
<dbReference type="Gene3D" id="3.40.50.720">
    <property type="entry name" value="NAD(P)-binding Rossmann-like Domain"/>
    <property type="match status" value="1"/>
</dbReference>
<dbReference type="PANTHER" id="PTHR43350:SF17">
    <property type="entry name" value="NAD-DEPENDENT ALCOHOL DEHYDROGENASE"/>
    <property type="match status" value="1"/>
</dbReference>
<dbReference type="Pfam" id="PF00107">
    <property type="entry name" value="ADH_zinc_N"/>
    <property type="match status" value="1"/>
</dbReference>
<dbReference type="SUPFAM" id="SSF51735">
    <property type="entry name" value="NAD(P)-binding Rossmann-fold domains"/>
    <property type="match status" value="1"/>
</dbReference>
<name>A0ABR3RU61_9PLEO</name>
<dbReference type="Gene3D" id="3.90.180.10">
    <property type="entry name" value="Medium-chain alcohol dehydrogenases, catalytic domain"/>
    <property type="match status" value="1"/>
</dbReference>
<dbReference type="PANTHER" id="PTHR43350">
    <property type="entry name" value="NAD-DEPENDENT ALCOHOL DEHYDROGENASE"/>
    <property type="match status" value="1"/>
</dbReference>
<comment type="caution">
    <text evidence="7">The sequence shown here is derived from an EMBL/GenBank/DDBJ whole genome shotgun (WGS) entry which is preliminary data.</text>
</comment>
<feature type="domain" description="Enoyl reductase (ER)" evidence="6">
    <location>
        <begin position="18"/>
        <end position="371"/>
    </location>
</feature>
<keyword evidence="8" id="KW-1185">Reference proteome</keyword>
<dbReference type="InterPro" id="IPR020843">
    <property type="entry name" value="ER"/>
</dbReference>
<dbReference type="InterPro" id="IPR013154">
    <property type="entry name" value="ADH-like_N"/>
</dbReference>
<evidence type="ECO:0000256" key="3">
    <source>
        <dbReference type="ARBA" id="ARBA00022723"/>
    </source>
</evidence>
<proteinExistence type="inferred from homology"/>
<reference evidence="7 8" key="1">
    <citation type="submission" date="2024-02" db="EMBL/GenBank/DDBJ databases">
        <title>De novo assembly and annotation of 12 fungi associated with fruit tree decline syndrome in Ontario, Canada.</title>
        <authorList>
            <person name="Sulman M."/>
            <person name="Ellouze W."/>
            <person name="Ilyukhin E."/>
        </authorList>
    </citation>
    <scope>NUCLEOTIDE SEQUENCE [LARGE SCALE GENOMIC DNA]</scope>
    <source>
        <strain evidence="7 8">M42-189</strain>
    </source>
</reference>
<dbReference type="CDD" id="cd05188">
    <property type="entry name" value="MDR"/>
    <property type="match status" value="1"/>
</dbReference>
<evidence type="ECO:0000256" key="4">
    <source>
        <dbReference type="ARBA" id="ARBA00022833"/>
    </source>
</evidence>
<dbReference type="SMART" id="SM00829">
    <property type="entry name" value="PKS_ER"/>
    <property type="match status" value="1"/>
</dbReference>